<organism evidence="6 7">
    <name type="scientific">Tepidimicrobium xylanilyticum</name>
    <dbReference type="NCBI Taxonomy" id="1123352"/>
    <lineage>
        <taxon>Bacteria</taxon>
        <taxon>Bacillati</taxon>
        <taxon>Bacillota</taxon>
        <taxon>Tissierellia</taxon>
        <taxon>Tissierellales</taxon>
        <taxon>Tepidimicrobiaceae</taxon>
        <taxon>Tepidimicrobium</taxon>
    </lineage>
</organism>
<evidence type="ECO:0000256" key="1">
    <source>
        <dbReference type="ARBA" id="ARBA00022679"/>
    </source>
</evidence>
<evidence type="ECO:0000313" key="7">
    <source>
        <dbReference type="Proteomes" id="UP000198828"/>
    </source>
</evidence>
<dbReference type="EMBL" id="FNNG01000003">
    <property type="protein sequence ID" value="SDW63868.1"/>
    <property type="molecule type" value="Genomic_DNA"/>
</dbReference>
<evidence type="ECO:0000256" key="4">
    <source>
        <dbReference type="SAM" id="Phobius"/>
    </source>
</evidence>
<dbReference type="Gene3D" id="1.20.1200.10">
    <property type="entry name" value="Cobalamin adenosyltransferase-like"/>
    <property type="match status" value="1"/>
</dbReference>
<keyword evidence="4" id="KW-1133">Transmembrane helix</keyword>
<feature type="transmembrane region" description="Helical" evidence="4">
    <location>
        <begin position="124"/>
        <end position="145"/>
    </location>
</feature>
<keyword evidence="7" id="KW-1185">Reference proteome</keyword>
<evidence type="ECO:0000313" key="6">
    <source>
        <dbReference type="EMBL" id="SDW63868.1"/>
    </source>
</evidence>
<evidence type="ECO:0000256" key="2">
    <source>
        <dbReference type="ARBA" id="ARBA00022741"/>
    </source>
</evidence>
<keyword evidence="1 6" id="KW-0808">Transferase</keyword>
<proteinExistence type="predicted"/>
<dbReference type="GO" id="GO:0016740">
    <property type="term" value="F:transferase activity"/>
    <property type="evidence" value="ECO:0007669"/>
    <property type="project" value="UniProtKB-KW"/>
</dbReference>
<dbReference type="OrthoDB" id="6118511at2"/>
<reference evidence="6 7" key="1">
    <citation type="submission" date="2016-10" db="EMBL/GenBank/DDBJ databases">
        <authorList>
            <person name="de Groot N.N."/>
        </authorList>
    </citation>
    <scope>NUCLEOTIDE SEQUENCE [LARGE SCALE GENOMIC DNA]</scope>
    <source>
        <strain evidence="6 7">DSM 23310</strain>
    </source>
</reference>
<dbReference type="Pfam" id="PF01923">
    <property type="entry name" value="Cob_adeno_trans"/>
    <property type="match status" value="1"/>
</dbReference>
<accession>A0A1H2V693</accession>
<dbReference type="SUPFAM" id="SSF89028">
    <property type="entry name" value="Cobalamin adenosyltransferase-like"/>
    <property type="match status" value="1"/>
</dbReference>
<dbReference type="RefSeq" id="WP_093751467.1">
    <property type="nucleotide sequence ID" value="NZ_BSYN01000004.1"/>
</dbReference>
<keyword evidence="4" id="KW-0812">Transmembrane</keyword>
<gene>
    <name evidence="6" type="ORF">SAMN05660923_01030</name>
</gene>
<sequence length="160" mass="18799">MDEEGLFCDFEILSDGISSYFGLSLAIARDRAYPDDICNILEWLAEMSLHVNGSLRGKLAVEQKDLDRLYEIYYFYKDKIHVEGFTLPVGSYLSCHLNVLRYKTKELVRLLHKIDQQQEKVPKILFSFTNLLANFLYVLSCYINFLDRMENKPFISKSYR</sequence>
<evidence type="ECO:0000259" key="5">
    <source>
        <dbReference type="Pfam" id="PF01923"/>
    </source>
</evidence>
<protein>
    <submittedName>
        <fullName evidence="6">Cob(I)alamin adenosyltransferase</fullName>
    </submittedName>
</protein>
<dbReference type="InterPro" id="IPR036451">
    <property type="entry name" value="CblAdoTrfase-like_sf"/>
</dbReference>
<feature type="domain" description="Cobalamin adenosyltransferase-like" evidence="5">
    <location>
        <begin position="15"/>
        <end position="142"/>
    </location>
</feature>
<evidence type="ECO:0000256" key="3">
    <source>
        <dbReference type="ARBA" id="ARBA00022840"/>
    </source>
</evidence>
<dbReference type="AlphaFoldDB" id="A0A1H2V693"/>
<keyword evidence="3" id="KW-0067">ATP-binding</keyword>
<keyword evidence="4" id="KW-0472">Membrane</keyword>
<dbReference type="Proteomes" id="UP000198828">
    <property type="component" value="Unassembled WGS sequence"/>
</dbReference>
<name>A0A1H2V693_9FIRM</name>
<dbReference type="GO" id="GO:0005524">
    <property type="term" value="F:ATP binding"/>
    <property type="evidence" value="ECO:0007669"/>
    <property type="project" value="UniProtKB-KW"/>
</dbReference>
<dbReference type="InterPro" id="IPR016030">
    <property type="entry name" value="CblAdoTrfase-like"/>
</dbReference>
<keyword evidence="2" id="KW-0547">Nucleotide-binding</keyword>